<reference evidence="6" key="1">
    <citation type="submission" date="2018-12" db="EMBL/GenBank/DDBJ databases">
        <title>Complete genome sequencing of Jeotgalibaca sp. H21T32.</title>
        <authorList>
            <person name="Bae J.-W."/>
            <person name="Lee S.-Y."/>
        </authorList>
    </citation>
    <scope>NUCLEOTIDE SEQUENCE [LARGE SCALE GENOMIC DNA]</scope>
    <source>
        <strain evidence="6">H21T32</strain>
    </source>
</reference>
<evidence type="ECO:0000256" key="1">
    <source>
        <dbReference type="ARBA" id="ARBA00023015"/>
    </source>
</evidence>
<keyword evidence="2" id="KW-0238">DNA-binding</keyword>
<dbReference type="PRINTS" id="PR00032">
    <property type="entry name" value="HTHARAC"/>
</dbReference>
<dbReference type="InterPro" id="IPR009057">
    <property type="entry name" value="Homeodomain-like_sf"/>
</dbReference>
<dbReference type="SUPFAM" id="SSF51215">
    <property type="entry name" value="Regulatory protein AraC"/>
    <property type="match status" value="1"/>
</dbReference>
<dbReference type="InterPro" id="IPR018060">
    <property type="entry name" value="HTH_AraC"/>
</dbReference>
<dbReference type="PANTHER" id="PTHR43280">
    <property type="entry name" value="ARAC-FAMILY TRANSCRIPTIONAL REGULATOR"/>
    <property type="match status" value="1"/>
</dbReference>
<dbReference type="SMART" id="SM00342">
    <property type="entry name" value="HTH_ARAC"/>
    <property type="match status" value="1"/>
</dbReference>
<dbReference type="SUPFAM" id="SSF46689">
    <property type="entry name" value="Homeodomain-like"/>
    <property type="match status" value="2"/>
</dbReference>
<dbReference type="CDD" id="cd06986">
    <property type="entry name" value="cupin_MmsR-like_N"/>
    <property type="match status" value="1"/>
</dbReference>
<dbReference type="OrthoDB" id="62429at2"/>
<protein>
    <submittedName>
        <fullName evidence="5">Helix-turn-helix domain-containing protein</fullName>
    </submittedName>
</protein>
<evidence type="ECO:0000256" key="3">
    <source>
        <dbReference type="ARBA" id="ARBA00023163"/>
    </source>
</evidence>
<dbReference type="InterPro" id="IPR003313">
    <property type="entry name" value="AraC-bd"/>
</dbReference>
<dbReference type="RefSeq" id="WP_126110731.1">
    <property type="nucleotide sequence ID" value="NZ_CP034465.1"/>
</dbReference>
<evidence type="ECO:0000313" key="6">
    <source>
        <dbReference type="Proteomes" id="UP000273326"/>
    </source>
</evidence>
<keyword evidence="3" id="KW-0804">Transcription</keyword>
<dbReference type="Gene3D" id="2.60.120.10">
    <property type="entry name" value="Jelly Rolls"/>
    <property type="match status" value="1"/>
</dbReference>
<accession>A0A3Q9BL75</accession>
<proteinExistence type="predicted"/>
<dbReference type="InterPro" id="IPR037923">
    <property type="entry name" value="HTH-like"/>
</dbReference>
<dbReference type="AlphaFoldDB" id="A0A3Q9BL75"/>
<dbReference type="KEGG" id="jeh:EJN90_09680"/>
<name>A0A3Q9BL75_9LACT</name>
<evidence type="ECO:0000313" key="5">
    <source>
        <dbReference type="EMBL" id="AZP04888.1"/>
    </source>
</evidence>
<dbReference type="Pfam" id="PF02311">
    <property type="entry name" value="AraC_binding"/>
    <property type="match status" value="1"/>
</dbReference>
<dbReference type="EMBL" id="CP034465">
    <property type="protein sequence ID" value="AZP04888.1"/>
    <property type="molecule type" value="Genomic_DNA"/>
</dbReference>
<dbReference type="InterPro" id="IPR020449">
    <property type="entry name" value="Tscrpt_reg_AraC-type_HTH"/>
</dbReference>
<dbReference type="Proteomes" id="UP000273326">
    <property type="component" value="Chromosome"/>
</dbReference>
<sequence>MEESIFLLKQPNATISDCYFSYCGFAKTEPKHSFGPAIRDQYLIHIILEGEGYYTIKNQKYYLRKGQGFVIPPKTSTFYQADEQHPWSYVWMGIGGSMMETYLEHLGIKENRLSFDVRNLNDFKATVFECFAYEQDDLINEIVLQKQVYKFLELLIKSSAIPKQEIVTRKMNPYVSQALEIINKYASKNISVGSISEELSINPSYLSRLFKKDIGSTIKEYINEIRITTGNDLLTSTDHSIHEISEMIGFSSPQAFSKAFKQVRGVSPTIYRKNRIGLANISNGKTTD</sequence>
<keyword evidence="1" id="KW-0805">Transcription regulation</keyword>
<dbReference type="GO" id="GO:0003700">
    <property type="term" value="F:DNA-binding transcription factor activity"/>
    <property type="evidence" value="ECO:0007669"/>
    <property type="project" value="InterPro"/>
</dbReference>
<organism evidence="5 6">
    <name type="scientific">Jeotgalibaca ciconiae</name>
    <dbReference type="NCBI Taxonomy" id="2496265"/>
    <lineage>
        <taxon>Bacteria</taxon>
        <taxon>Bacillati</taxon>
        <taxon>Bacillota</taxon>
        <taxon>Bacilli</taxon>
        <taxon>Lactobacillales</taxon>
        <taxon>Carnobacteriaceae</taxon>
        <taxon>Jeotgalibaca</taxon>
    </lineage>
</organism>
<dbReference type="PANTHER" id="PTHR43280:SF28">
    <property type="entry name" value="HTH-TYPE TRANSCRIPTIONAL ACTIVATOR RHAS"/>
    <property type="match status" value="1"/>
</dbReference>
<feature type="domain" description="HTH araC/xylS-type" evidence="4">
    <location>
        <begin position="176"/>
        <end position="274"/>
    </location>
</feature>
<dbReference type="Gene3D" id="1.10.10.60">
    <property type="entry name" value="Homeodomain-like"/>
    <property type="match status" value="2"/>
</dbReference>
<gene>
    <name evidence="5" type="ORF">EJN90_09680</name>
</gene>
<dbReference type="Pfam" id="PF12833">
    <property type="entry name" value="HTH_18"/>
    <property type="match status" value="1"/>
</dbReference>
<evidence type="ECO:0000256" key="2">
    <source>
        <dbReference type="ARBA" id="ARBA00023125"/>
    </source>
</evidence>
<dbReference type="GO" id="GO:0043565">
    <property type="term" value="F:sequence-specific DNA binding"/>
    <property type="evidence" value="ECO:0007669"/>
    <property type="project" value="InterPro"/>
</dbReference>
<keyword evidence="6" id="KW-1185">Reference proteome</keyword>
<dbReference type="PROSITE" id="PS01124">
    <property type="entry name" value="HTH_ARAC_FAMILY_2"/>
    <property type="match status" value="1"/>
</dbReference>
<dbReference type="InterPro" id="IPR014710">
    <property type="entry name" value="RmlC-like_jellyroll"/>
</dbReference>
<evidence type="ECO:0000259" key="4">
    <source>
        <dbReference type="PROSITE" id="PS01124"/>
    </source>
</evidence>